<dbReference type="PROSITE" id="PS50043">
    <property type="entry name" value="HTH_LUXR_2"/>
    <property type="match status" value="1"/>
</dbReference>
<dbReference type="EMBL" id="VNHX01000005">
    <property type="protein sequence ID" value="TYP96623.1"/>
    <property type="molecule type" value="Genomic_DNA"/>
</dbReference>
<evidence type="ECO:0000256" key="2">
    <source>
        <dbReference type="ARBA" id="ARBA00023125"/>
    </source>
</evidence>
<protein>
    <submittedName>
        <fullName evidence="6">LuxR family two component transcriptional regulator</fullName>
    </submittedName>
</protein>
<dbReference type="Pfam" id="PF00196">
    <property type="entry name" value="GerE"/>
    <property type="match status" value="1"/>
</dbReference>
<dbReference type="SMART" id="SM00421">
    <property type="entry name" value="HTH_LUXR"/>
    <property type="match status" value="1"/>
</dbReference>
<dbReference type="Gene3D" id="3.40.50.2300">
    <property type="match status" value="1"/>
</dbReference>
<sequence length="217" mass="24559">MENQQPFTPSTTIGIADDHPLIIHGLQQMLREEIYDILFTVQNGSELLQQLNSYTPDVLLLDIELPDASGIDLCLTLRNLYPHLAIIALTNHDDIVYVRKMIRNGAHGYLLKGTEKQQLVDAIDSVVSGEQYIDRQIEHHILQQSLHGKKASAAVRLTNREVEILALIANEYSNQEIADRLFLSVRTVESHRHSLNQKLHIKTTAGLVREAYLRGLI</sequence>
<name>A0A5S5DL28_9SPHI</name>
<dbReference type="SUPFAM" id="SSF52172">
    <property type="entry name" value="CheY-like"/>
    <property type="match status" value="1"/>
</dbReference>
<dbReference type="PROSITE" id="PS50110">
    <property type="entry name" value="RESPONSE_REGULATORY"/>
    <property type="match status" value="1"/>
</dbReference>
<keyword evidence="7" id="KW-1185">Reference proteome</keyword>
<dbReference type="RefSeq" id="WP_148908013.1">
    <property type="nucleotide sequence ID" value="NZ_VNHX01000005.1"/>
</dbReference>
<evidence type="ECO:0000256" key="1">
    <source>
        <dbReference type="ARBA" id="ARBA00022553"/>
    </source>
</evidence>
<proteinExistence type="predicted"/>
<dbReference type="CDD" id="cd06170">
    <property type="entry name" value="LuxR_C_like"/>
    <property type="match status" value="1"/>
</dbReference>
<dbReference type="InterPro" id="IPR011006">
    <property type="entry name" value="CheY-like_superfamily"/>
</dbReference>
<reference evidence="6 7" key="1">
    <citation type="submission" date="2019-07" db="EMBL/GenBank/DDBJ databases">
        <title>Genomic Encyclopedia of Archaeal and Bacterial Type Strains, Phase II (KMG-II): from individual species to whole genera.</title>
        <authorList>
            <person name="Goeker M."/>
        </authorList>
    </citation>
    <scope>NUCLEOTIDE SEQUENCE [LARGE SCALE GENOMIC DNA]</scope>
    <source>
        <strain evidence="6 7">DSM 18850</strain>
    </source>
</reference>
<dbReference type="InterPro" id="IPR039420">
    <property type="entry name" value="WalR-like"/>
</dbReference>
<evidence type="ECO:0000313" key="7">
    <source>
        <dbReference type="Proteomes" id="UP000325105"/>
    </source>
</evidence>
<keyword evidence="2" id="KW-0238">DNA-binding</keyword>
<dbReference type="GO" id="GO:0006355">
    <property type="term" value="P:regulation of DNA-templated transcription"/>
    <property type="evidence" value="ECO:0007669"/>
    <property type="project" value="InterPro"/>
</dbReference>
<gene>
    <name evidence="6" type="ORF">BC792_105114</name>
</gene>
<dbReference type="InterPro" id="IPR058245">
    <property type="entry name" value="NreC/VraR/RcsB-like_REC"/>
</dbReference>
<evidence type="ECO:0000259" key="5">
    <source>
        <dbReference type="PROSITE" id="PS50110"/>
    </source>
</evidence>
<organism evidence="6 7">
    <name type="scientific">Sphingobacterium allocomposti</name>
    <dbReference type="NCBI Taxonomy" id="415956"/>
    <lineage>
        <taxon>Bacteria</taxon>
        <taxon>Pseudomonadati</taxon>
        <taxon>Bacteroidota</taxon>
        <taxon>Sphingobacteriia</taxon>
        <taxon>Sphingobacteriales</taxon>
        <taxon>Sphingobacteriaceae</taxon>
        <taxon>Sphingobacterium</taxon>
    </lineage>
</organism>
<dbReference type="InterPro" id="IPR000792">
    <property type="entry name" value="Tscrpt_reg_LuxR_C"/>
</dbReference>
<feature type="modified residue" description="4-aspartylphosphate" evidence="3">
    <location>
        <position position="62"/>
    </location>
</feature>
<dbReference type="GO" id="GO:0003677">
    <property type="term" value="F:DNA binding"/>
    <property type="evidence" value="ECO:0007669"/>
    <property type="project" value="UniProtKB-KW"/>
</dbReference>
<evidence type="ECO:0000313" key="6">
    <source>
        <dbReference type="EMBL" id="TYP96623.1"/>
    </source>
</evidence>
<dbReference type="PRINTS" id="PR00038">
    <property type="entry name" value="HTHLUXR"/>
</dbReference>
<dbReference type="AlphaFoldDB" id="A0A5S5DL28"/>
<keyword evidence="1 3" id="KW-0597">Phosphoprotein</keyword>
<dbReference type="GO" id="GO:0000160">
    <property type="term" value="P:phosphorelay signal transduction system"/>
    <property type="evidence" value="ECO:0007669"/>
    <property type="project" value="InterPro"/>
</dbReference>
<dbReference type="PANTHER" id="PTHR43214:SF43">
    <property type="entry name" value="TWO-COMPONENT RESPONSE REGULATOR"/>
    <property type="match status" value="1"/>
</dbReference>
<comment type="caution">
    <text evidence="6">The sequence shown here is derived from an EMBL/GenBank/DDBJ whole genome shotgun (WGS) entry which is preliminary data.</text>
</comment>
<evidence type="ECO:0000256" key="3">
    <source>
        <dbReference type="PROSITE-ProRule" id="PRU00169"/>
    </source>
</evidence>
<dbReference type="CDD" id="cd17535">
    <property type="entry name" value="REC_NarL-like"/>
    <property type="match status" value="1"/>
</dbReference>
<dbReference type="PANTHER" id="PTHR43214">
    <property type="entry name" value="TWO-COMPONENT RESPONSE REGULATOR"/>
    <property type="match status" value="1"/>
</dbReference>
<dbReference type="Proteomes" id="UP000325105">
    <property type="component" value="Unassembled WGS sequence"/>
</dbReference>
<feature type="domain" description="HTH luxR-type" evidence="4">
    <location>
        <begin position="150"/>
        <end position="215"/>
    </location>
</feature>
<dbReference type="InterPro" id="IPR001789">
    <property type="entry name" value="Sig_transdc_resp-reg_receiver"/>
</dbReference>
<evidence type="ECO:0000259" key="4">
    <source>
        <dbReference type="PROSITE" id="PS50043"/>
    </source>
</evidence>
<accession>A0A5S5DL28</accession>
<feature type="domain" description="Response regulatory" evidence="5">
    <location>
        <begin position="12"/>
        <end position="127"/>
    </location>
</feature>
<dbReference type="Pfam" id="PF00072">
    <property type="entry name" value="Response_reg"/>
    <property type="match status" value="1"/>
</dbReference>
<dbReference type="SMART" id="SM00448">
    <property type="entry name" value="REC"/>
    <property type="match status" value="1"/>
</dbReference>
<dbReference type="OrthoDB" id="9797341at2"/>